<evidence type="ECO:0000256" key="6">
    <source>
        <dbReference type="ARBA" id="ARBA00022741"/>
    </source>
</evidence>
<dbReference type="PANTHER" id="PTHR43790:SF3">
    <property type="entry name" value="D-ALLOSE IMPORT ATP-BINDING PROTEIN ALSA-RELATED"/>
    <property type="match status" value="1"/>
</dbReference>
<dbReference type="FunFam" id="3.40.50.300:FF:000127">
    <property type="entry name" value="Ribose import ATP-binding protein RbsA"/>
    <property type="match status" value="1"/>
</dbReference>
<evidence type="ECO:0000256" key="1">
    <source>
        <dbReference type="ARBA" id="ARBA00004202"/>
    </source>
</evidence>
<keyword evidence="2" id="KW-0813">Transport</keyword>
<dbReference type="SUPFAM" id="SSF52540">
    <property type="entry name" value="P-loop containing nucleoside triphosphate hydrolases"/>
    <property type="match status" value="2"/>
</dbReference>
<evidence type="ECO:0000313" key="11">
    <source>
        <dbReference type="EMBL" id="VTR92971.1"/>
    </source>
</evidence>
<dbReference type="EMBL" id="LR593886">
    <property type="protein sequence ID" value="VTR92971.1"/>
    <property type="molecule type" value="Genomic_DNA"/>
</dbReference>
<keyword evidence="12" id="KW-1185">Reference proteome</keyword>
<evidence type="ECO:0000256" key="8">
    <source>
        <dbReference type="ARBA" id="ARBA00022967"/>
    </source>
</evidence>
<dbReference type="Pfam" id="PF00005">
    <property type="entry name" value="ABC_tran"/>
    <property type="match status" value="2"/>
</dbReference>
<dbReference type="InterPro" id="IPR050107">
    <property type="entry name" value="ABC_carbohydrate_import_ATPase"/>
</dbReference>
<proteinExistence type="predicted"/>
<dbReference type="Proteomes" id="UP000464178">
    <property type="component" value="Chromosome"/>
</dbReference>
<feature type="domain" description="ABC transporter" evidence="10">
    <location>
        <begin position="25"/>
        <end position="264"/>
    </location>
</feature>
<keyword evidence="7 11" id="KW-0067">ATP-binding</keyword>
<evidence type="ECO:0000256" key="4">
    <source>
        <dbReference type="ARBA" id="ARBA00022597"/>
    </source>
</evidence>
<dbReference type="AlphaFoldDB" id="A0A6P2CVG9"/>
<keyword evidence="6" id="KW-0547">Nucleotide-binding</keyword>
<name>A0A6P2CVG9_9BACT</name>
<dbReference type="PROSITE" id="PS50893">
    <property type="entry name" value="ABC_TRANSPORTER_2"/>
    <property type="match status" value="2"/>
</dbReference>
<organism evidence="11 12">
    <name type="scientific">Gemmata massiliana</name>
    <dbReference type="NCBI Taxonomy" id="1210884"/>
    <lineage>
        <taxon>Bacteria</taxon>
        <taxon>Pseudomonadati</taxon>
        <taxon>Planctomycetota</taxon>
        <taxon>Planctomycetia</taxon>
        <taxon>Gemmatales</taxon>
        <taxon>Gemmataceae</taxon>
        <taxon>Gemmata</taxon>
    </lineage>
</organism>
<dbReference type="CDD" id="cd03216">
    <property type="entry name" value="ABC_Carb_Monos_I"/>
    <property type="match status" value="1"/>
</dbReference>
<dbReference type="Gene3D" id="3.40.50.300">
    <property type="entry name" value="P-loop containing nucleotide triphosphate hydrolases"/>
    <property type="match status" value="2"/>
</dbReference>
<dbReference type="KEGG" id="gms:SOIL9_47430"/>
<keyword evidence="8" id="KW-1278">Translocase</keyword>
<evidence type="ECO:0000256" key="5">
    <source>
        <dbReference type="ARBA" id="ARBA00022737"/>
    </source>
</evidence>
<sequence length="523" mass="55869">MALVWVWFARPVSHLPHTLMPTPRIAVTNARKQFPGVLALDGVSLTLAPGEVLAVVGENGAGKSTLMKIVAGVYTPDDGEVRLDGEPIRFRGPAEAIAAGVSLIHQELNLAENLTVTDNLFLGREATLAGALRVLDRRSMNERAVGLLSRVGLPESRAHMRVESLPPGEKQLVEIARALGTDVRVLIMDEPTSSLTQKETEQLYLVIDALKAAGVSVLYISHRLAEVKRVADRVTVLRDGRNAGELAKSEITHDNMVKLMVGRDLKQFYPKVHRTGTGGAPVLSARGVRFTGGPATPADFEVRAGEILGMAGLVGAGRTELSEAVFGVRSLVAGELLLNGGPLRVRSPQDAIAAGILLVPEDRRLHGLVLAEGVGFNLSLPNLDKLGSVLGVNRREEAQLHRTWIDRLRVKTPSAAQPVGLLSGGNQQKVVYGKWLARGPKLLILDEPTRGVDVGAKAEIYALVDELAGKGVAVWMITSDMEELLGMSDRVVVMHEGHVAGELAGTKLTEEAVMRLATGGPAT</sequence>
<accession>A0A6P2CVG9</accession>
<dbReference type="InterPro" id="IPR003439">
    <property type="entry name" value="ABC_transporter-like_ATP-bd"/>
</dbReference>
<evidence type="ECO:0000256" key="7">
    <source>
        <dbReference type="ARBA" id="ARBA00022840"/>
    </source>
</evidence>
<evidence type="ECO:0000256" key="3">
    <source>
        <dbReference type="ARBA" id="ARBA00022475"/>
    </source>
</evidence>
<keyword evidence="4" id="KW-0762">Sugar transport</keyword>
<keyword evidence="3" id="KW-1003">Cell membrane</keyword>
<feature type="domain" description="ABC transporter" evidence="10">
    <location>
        <begin position="280"/>
        <end position="521"/>
    </location>
</feature>
<keyword evidence="5" id="KW-0677">Repeat</keyword>
<dbReference type="InterPro" id="IPR027417">
    <property type="entry name" value="P-loop_NTPase"/>
</dbReference>
<keyword evidence="9" id="KW-0472">Membrane</keyword>
<reference evidence="11 12" key="1">
    <citation type="submission" date="2019-05" db="EMBL/GenBank/DDBJ databases">
        <authorList>
            <consortium name="Science for Life Laboratories"/>
        </authorList>
    </citation>
    <scope>NUCLEOTIDE SEQUENCE [LARGE SCALE GENOMIC DNA]</scope>
    <source>
        <strain evidence="11">Soil9</strain>
    </source>
</reference>
<comment type="subcellular location">
    <subcellularLocation>
        <location evidence="1">Cell membrane</location>
        <topology evidence="1">Peripheral membrane protein</topology>
    </subcellularLocation>
</comment>
<dbReference type="RefSeq" id="WP_232069599.1">
    <property type="nucleotide sequence ID" value="NZ_LR593886.1"/>
</dbReference>
<gene>
    <name evidence="11" type="ORF">SOIL9_47430</name>
</gene>
<dbReference type="GO" id="GO:0005524">
    <property type="term" value="F:ATP binding"/>
    <property type="evidence" value="ECO:0007669"/>
    <property type="project" value="UniProtKB-KW"/>
</dbReference>
<dbReference type="InterPro" id="IPR003593">
    <property type="entry name" value="AAA+_ATPase"/>
</dbReference>
<evidence type="ECO:0000256" key="2">
    <source>
        <dbReference type="ARBA" id="ARBA00022448"/>
    </source>
</evidence>
<evidence type="ECO:0000256" key="9">
    <source>
        <dbReference type="ARBA" id="ARBA00023136"/>
    </source>
</evidence>
<evidence type="ECO:0000313" key="12">
    <source>
        <dbReference type="Proteomes" id="UP000464178"/>
    </source>
</evidence>
<dbReference type="GO" id="GO:0005886">
    <property type="term" value="C:plasma membrane"/>
    <property type="evidence" value="ECO:0007669"/>
    <property type="project" value="UniProtKB-SubCell"/>
</dbReference>
<dbReference type="CDD" id="cd03215">
    <property type="entry name" value="ABC_Carb_Monos_II"/>
    <property type="match status" value="1"/>
</dbReference>
<protein>
    <recommendedName>
        <fullName evidence="10">ABC transporter domain-containing protein</fullName>
    </recommendedName>
</protein>
<evidence type="ECO:0000259" key="10">
    <source>
        <dbReference type="PROSITE" id="PS50893"/>
    </source>
</evidence>
<dbReference type="GO" id="GO:0016887">
    <property type="term" value="F:ATP hydrolysis activity"/>
    <property type="evidence" value="ECO:0007669"/>
    <property type="project" value="InterPro"/>
</dbReference>
<dbReference type="SMART" id="SM00382">
    <property type="entry name" value="AAA"/>
    <property type="match status" value="2"/>
</dbReference>
<dbReference type="PANTHER" id="PTHR43790">
    <property type="entry name" value="CARBOHYDRATE TRANSPORT ATP-BINDING PROTEIN MG119-RELATED"/>
    <property type="match status" value="1"/>
</dbReference>